<dbReference type="PANTHER" id="PTHR11265">
    <property type="entry name" value="S-ADENOSYL-METHYLTRANSFERASE MRAW"/>
    <property type="match status" value="1"/>
</dbReference>
<dbReference type="OrthoDB" id="9806637at2"/>
<evidence type="ECO:0000313" key="9">
    <source>
        <dbReference type="Proteomes" id="UP000220251"/>
    </source>
</evidence>
<comment type="catalytic activity">
    <reaction evidence="6">
        <text>cytidine(1402) in 16S rRNA + S-adenosyl-L-methionine = N(4)-methylcytidine(1402) in 16S rRNA + S-adenosyl-L-homocysteine + H(+)</text>
        <dbReference type="Rhea" id="RHEA:42928"/>
        <dbReference type="Rhea" id="RHEA-COMP:10286"/>
        <dbReference type="Rhea" id="RHEA-COMP:10287"/>
        <dbReference type="ChEBI" id="CHEBI:15378"/>
        <dbReference type="ChEBI" id="CHEBI:57856"/>
        <dbReference type="ChEBI" id="CHEBI:59789"/>
        <dbReference type="ChEBI" id="CHEBI:74506"/>
        <dbReference type="ChEBI" id="CHEBI:82748"/>
        <dbReference type="EC" id="2.1.1.199"/>
    </reaction>
</comment>
<feature type="binding site" evidence="6">
    <location>
        <position position="101"/>
    </location>
    <ligand>
        <name>S-adenosyl-L-methionine</name>
        <dbReference type="ChEBI" id="CHEBI:59789"/>
    </ligand>
</feature>
<dbReference type="GO" id="GO:0071424">
    <property type="term" value="F:rRNA (cytosine-N4-)-methyltransferase activity"/>
    <property type="evidence" value="ECO:0007669"/>
    <property type="project" value="UniProtKB-UniRule"/>
</dbReference>
<dbReference type="PIRSF" id="PIRSF004486">
    <property type="entry name" value="MraW"/>
    <property type="match status" value="1"/>
</dbReference>
<reference evidence="9" key="1">
    <citation type="submission" date="2015-06" db="EMBL/GenBank/DDBJ databases">
        <authorList>
            <person name="Bertelli C."/>
        </authorList>
    </citation>
    <scope>NUCLEOTIDE SEQUENCE [LARGE SCALE GENOMIC DNA]</scope>
    <source>
        <strain evidence="9">CRIB-30</strain>
    </source>
</reference>
<dbReference type="NCBIfam" id="TIGR00006">
    <property type="entry name" value="16S rRNA (cytosine(1402)-N(4))-methyltransferase RsmH"/>
    <property type="match status" value="1"/>
</dbReference>
<sequence length="309" mass="34670">MDYPHISVLKEEVLESFKPMQIHRFIDGTLGAGGHAEAILKSHPEIEQLVGIDRDQSALKIASARLMPFSGKTRFLHAQFSNALGALLKEGEGVYDGILLDLGVSSMQLDEEERGFSFREEGPLDMRMDKSNPLTAGIIVNTYPEEELGWIFREWGEEKMWRKAAQAIVKARLQSPLNTTKELADLMQESIRSRKPQIHAATLVFQALRIAVNDELKAIDEALPIALKLLKKGGRLAVISFHSLEDRIVKRFFQKESLDKESTSGIGGLFIDREPSLKTLTRKPLEATDREVADNPRSRSAKLRVAEKL</sequence>
<keyword evidence="6" id="KW-0963">Cytoplasm</keyword>
<dbReference type="EMBL" id="CWGJ01000025">
    <property type="protein sequence ID" value="CRX39095.1"/>
    <property type="molecule type" value="Genomic_DNA"/>
</dbReference>
<dbReference type="AlphaFoldDB" id="A0A0H5E718"/>
<keyword evidence="9" id="KW-1185">Reference proteome</keyword>
<feature type="binding site" evidence="6">
    <location>
        <position position="53"/>
    </location>
    <ligand>
        <name>S-adenosyl-L-methionine</name>
        <dbReference type="ChEBI" id="CHEBI:59789"/>
    </ligand>
</feature>
<feature type="compositionally biased region" description="Basic and acidic residues" evidence="7">
    <location>
        <begin position="283"/>
        <end position="297"/>
    </location>
</feature>
<dbReference type="PANTHER" id="PTHR11265:SF0">
    <property type="entry name" value="12S RRNA N4-METHYLCYTIDINE METHYLTRANSFERASE"/>
    <property type="match status" value="1"/>
</dbReference>
<dbReference type="Pfam" id="PF01795">
    <property type="entry name" value="Methyltransf_5"/>
    <property type="match status" value="1"/>
</dbReference>
<keyword evidence="2 6" id="KW-0698">rRNA processing</keyword>
<comment type="function">
    <text evidence="6">Specifically methylates the N4 position of cytidine in position 1402 (C1402) of 16S rRNA.</text>
</comment>
<proteinExistence type="inferred from homology"/>
<dbReference type="Gene3D" id="1.10.150.170">
    <property type="entry name" value="Putative methyltransferase TM0872, insert domain"/>
    <property type="match status" value="1"/>
</dbReference>
<evidence type="ECO:0000313" key="8">
    <source>
        <dbReference type="EMBL" id="CRX39095.1"/>
    </source>
</evidence>
<keyword evidence="3 6" id="KW-0489">Methyltransferase</keyword>
<dbReference type="GO" id="GO:0005737">
    <property type="term" value="C:cytoplasm"/>
    <property type="evidence" value="ECO:0007669"/>
    <property type="project" value="UniProtKB-SubCell"/>
</dbReference>
<evidence type="ECO:0000256" key="6">
    <source>
        <dbReference type="HAMAP-Rule" id="MF_01007"/>
    </source>
</evidence>
<keyword evidence="4 6" id="KW-0808">Transferase</keyword>
<evidence type="ECO:0000256" key="2">
    <source>
        <dbReference type="ARBA" id="ARBA00022552"/>
    </source>
</evidence>
<evidence type="ECO:0000256" key="3">
    <source>
        <dbReference type="ARBA" id="ARBA00022603"/>
    </source>
</evidence>
<gene>
    <name evidence="6 8" type="primary">rsmH</name>
    <name evidence="8" type="ORF">ELAC_1768</name>
</gene>
<evidence type="ECO:0000256" key="1">
    <source>
        <dbReference type="ARBA" id="ARBA00010396"/>
    </source>
</evidence>
<evidence type="ECO:0000256" key="5">
    <source>
        <dbReference type="ARBA" id="ARBA00022691"/>
    </source>
</evidence>
<dbReference type="InterPro" id="IPR029063">
    <property type="entry name" value="SAM-dependent_MTases_sf"/>
</dbReference>
<dbReference type="EC" id="2.1.1.199" evidence="6"/>
<name>A0A0H5E718_9BACT</name>
<feature type="binding site" evidence="6">
    <location>
        <begin position="33"/>
        <end position="35"/>
    </location>
    <ligand>
        <name>S-adenosyl-L-methionine</name>
        <dbReference type="ChEBI" id="CHEBI:59789"/>
    </ligand>
</feature>
<keyword evidence="5 6" id="KW-0949">S-adenosyl-L-methionine</keyword>
<evidence type="ECO:0000256" key="4">
    <source>
        <dbReference type="ARBA" id="ARBA00022679"/>
    </source>
</evidence>
<comment type="similarity">
    <text evidence="1 6">Belongs to the methyltransferase superfamily. RsmH family.</text>
</comment>
<comment type="subcellular location">
    <subcellularLocation>
        <location evidence="6">Cytoplasm</location>
    </subcellularLocation>
</comment>
<dbReference type="RefSeq" id="WP_098038947.1">
    <property type="nucleotide sequence ID" value="NZ_CWGJ01000025.1"/>
</dbReference>
<dbReference type="SUPFAM" id="SSF53335">
    <property type="entry name" value="S-adenosyl-L-methionine-dependent methyltransferases"/>
    <property type="match status" value="1"/>
</dbReference>
<feature type="binding site" evidence="6">
    <location>
        <position position="80"/>
    </location>
    <ligand>
        <name>S-adenosyl-L-methionine</name>
        <dbReference type="ChEBI" id="CHEBI:59789"/>
    </ligand>
</feature>
<organism evidence="8 9">
    <name type="scientific">Estrella lausannensis</name>
    <dbReference type="NCBI Taxonomy" id="483423"/>
    <lineage>
        <taxon>Bacteria</taxon>
        <taxon>Pseudomonadati</taxon>
        <taxon>Chlamydiota</taxon>
        <taxon>Chlamydiia</taxon>
        <taxon>Parachlamydiales</taxon>
        <taxon>Candidatus Criblamydiaceae</taxon>
        <taxon>Estrella</taxon>
    </lineage>
</organism>
<evidence type="ECO:0000256" key="7">
    <source>
        <dbReference type="SAM" id="MobiDB-lite"/>
    </source>
</evidence>
<dbReference type="Proteomes" id="UP000220251">
    <property type="component" value="Unassembled WGS sequence"/>
</dbReference>
<dbReference type="HAMAP" id="MF_01007">
    <property type="entry name" value="16SrRNA_methyltr_H"/>
    <property type="match status" value="1"/>
</dbReference>
<feature type="region of interest" description="Disordered" evidence="7">
    <location>
        <begin position="282"/>
        <end position="309"/>
    </location>
</feature>
<dbReference type="Gene3D" id="3.40.50.150">
    <property type="entry name" value="Vaccinia Virus protein VP39"/>
    <property type="match status" value="1"/>
</dbReference>
<dbReference type="GO" id="GO:0070475">
    <property type="term" value="P:rRNA base methylation"/>
    <property type="evidence" value="ECO:0007669"/>
    <property type="project" value="UniProtKB-UniRule"/>
</dbReference>
<feature type="binding site" evidence="6">
    <location>
        <position position="108"/>
    </location>
    <ligand>
        <name>S-adenosyl-L-methionine</name>
        <dbReference type="ChEBI" id="CHEBI:59789"/>
    </ligand>
</feature>
<dbReference type="SUPFAM" id="SSF81799">
    <property type="entry name" value="Putative methyltransferase TM0872, insert domain"/>
    <property type="match status" value="1"/>
</dbReference>
<accession>A0A0H5E718</accession>
<dbReference type="InterPro" id="IPR023397">
    <property type="entry name" value="SAM-dep_MeTrfase_MraW_recog"/>
</dbReference>
<protein>
    <recommendedName>
        <fullName evidence="6">Ribosomal RNA small subunit methyltransferase H</fullName>
        <ecNumber evidence="6">2.1.1.199</ecNumber>
    </recommendedName>
    <alternativeName>
        <fullName evidence="6">16S rRNA m(4)C1402 methyltransferase</fullName>
    </alternativeName>
    <alternativeName>
        <fullName evidence="6">rRNA (cytosine-N(4)-)-methyltransferase RsmH</fullName>
    </alternativeName>
</protein>
<dbReference type="InterPro" id="IPR002903">
    <property type="entry name" value="RsmH"/>
</dbReference>